<dbReference type="PANTHER" id="PTHR22777:SF17">
    <property type="entry name" value="UPF0053 PROTEIN SLL0260"/>
    <property type="match status" value="1"/>
</dbReference>
<name>A0ABZ2RPI1_9BACT</name>
<dbReference type="RefSeq" id="WP_338822497.1">
    <property type="nucleotide sequence ID" value="NZ_CP148067.1"/>
</dbReference>
<evidence type="ECO:0000256" key="2">
    <source>
        <dbReference type="ARBA" id="ARBA00022692"/>
    </source>
</evidence>
<dbReference type="Pfam" id="PF00571">
    <property type="entry name" value="CBS"/>
    <property type="match status" value="2"/>
</dbReference>
<evidence type="ECO:0000313" key="13">
    <source>
        <dbReference type="Proteomes" id="UP001477443"/>
    </source>
</evidence>
<dbReference type="InterPro" id="IPR000644">
    <property type="entry name" value="CBS_dom"/>
</dbReference>
<organism evidence="12 13">
    <name type="scientific">Mycoplasmopsis felifaucium</name>
    <dbReference type="NCBI Taxonomy" id="35768"/>
    <lineage>
        <taxon>Bacteria</taxon>
        <taxon>Bacillati</taxon>
        <taxon>Mycoplasmatota</taxon>
        <taxon>Mycoplasmoidales</taxon>
        <taxon>Metamycoplasmataceae</taxon>
        <taxon>Mycoplasmopsis</taxon>
    </lineage>
</organism>
<evidence type="ECO:0000256" key="3">
    <source>
        <dbReference type="ARBA" id="ARBA00022737"/>
    </source>
</evidence>
<evidence type="ECO:0000256" key="1">
    <source>
        <dbReference type="ARBA" id="ARBA00004141"/>
    </source>
</evidence>
<dbReference type="InterPro" id="IPR046342">
    <property type="entry name" value="CBS_dom_sf"/>
</dbReference>
<evidence type="ECO:0000259" key="10">
    <source>
        <dbReference type="PROSITE" id="PS51371"/>
    </source>
</evidence>
<evidence type="ECO:0000313" key="12">
    <source>
        <dbReference type="EMBL" id="WXL28935.1"/>
    </source>
</evidence>
<feature type="domain" description="CNNM transmembrane" evidence="11">
    <location>
        <begin position="2"/>
        <end position="186"/>
    </location>
</feature>
<feature type="transmembrane region" description="Helical" evidence="9">
    <location>
        <begin position="131"/>
        <end position="149"/>
    </location>
</feature>
<reference evidence="12" key="1">
    <citation type="submission" date="2024-03" db="EMBL/GenBank/DDBJ databases">
        <title>Complete genome sequence of Mycoplasma felifaucium Z921 isolated from the trachea of a cheetah.</title>
        <authorList>
            <person name="Spergser J."/>
        </authorList>
    </citation>
    <scope>NUCLEOTIDE SEQUENCE [LARGE SCALE GENOMIC DNA]</scope>
    <source>
        <strain evidence="12">Z921</strain>
    </source>
</reference>
<dbReference type="SUPFAM" id="SSF54631">
    <property type="entry name" value="CBS-domain pair"/>
    <property type="match status" value="1"/>
</dbReference>
<keyword evidence="3" id="KW-0677">Repeat</keyword>
<dbReference type="InterPro" id="IPR044751">
    <property type="entry name" value="Ion_transp-like_CBS"/>
</dbReference>
<comment type="subcellular location">
    <subcellularLocation>
        <location evidence="1">Membrane</location>
        <topology evidence="1">Multi-pass membrane protein</topology>
    </subcellularLocation>
</comment>
<keyword evidence="4 8" id="KW-1133">Transmembrane helix</keyword>
<dbReference type="Proteomes" id="UP001477443">
    <property type="component" value="Chromosome"/>
</dbReference>
<evidence type="ECO:0000256" key="7">
    <source>
        <dbReference type="PROSITE-ProRule" id="PRU00703"/>
    </source>
</evidence>
<dbReference type="InterPro" id="IPR002550">
    <property type="entry name" value="CNNM"/>
</dbReference>
<keyword evidence="6 8" id="KW-0472">Membrane</keyword>
<dbReference type="PANTHER" id="PTHR22777">
    <property type="entry name" value="HEMOLYSIN-RELATED"/>
    <property type="match status" value="1"/>
</dbReference>
<dbReference type="Gene3D" id="3.10.580.10">
    <property type="entry name" value="CBS-domain"/>
    <property type="match status" value="1"/>
</dbReference>
<dbReference type="PROSITE" id="PS51371">
    <property type="entry name" value="CBS"/>
    <property type="match status" value="1"/>
</dbReference>
<protein>
    <submittedName>
        <fullName evidence="12">Hemolysin family protein</fullName>
    </submittedName>
</protein>
<dbReference type="SMART" id="SM00116">
    <property type="entry name" value="CBS"/>
    <property type="match status" value="2"/>
</dbReference>
<proteinExistence type="predicted"/>
<sequence>MSIGLKIALLVSMLILLVLSGIFSACETAYTALNPGKIENMINNKEFGGKVIKKQYKFFNQTLSTILICNNIVNIAASSIISYVLSTWLLAGMENAGKYNVIISTAVMTPIIVLFGEIVPKLAAKKHPVGTAKTFCYLLEALYYIFWIFTYPISKIGKKIYITNTEDDVKGLIDVAQNEGVLEANESIMAQNALDLDSTKVSKHYVKLKDVYLIEWNASVSEALTIFKDTNYSRLPIKKGDSPIGIVHLKDIFHLKKGKVINYLKTIPYVSMNFSLSTALEKMRRTKSQMAFVTKNTTSGEVIGIITMEDILEEIVGEIYDEFDSEEWEDFFEISLELFHVSGKVKMKEIIKRLEVDLELEPEVENQTLYEFLSSKSKTELRKNFKYEINDVSFKVLSVNPKDKKNIKVEIELGNEIELSNETDNETKEIQIEKTKK</sequence>
<accession>A0ABZ2RPI1</accession>
<evidence type="ECO:0000256" key="4">
    <source>
        <dbReference type="ARBA" id="ARBA00022989"/>
    </source>
</evidence>
<evidence type="ECO:0000256" key="6">
    <source>
        <dbReference type="ARBA" id="ARBA00023136"/>
    </source>
</evidence>
<dbReference type="PROSITE" id="PS51846">
    <property type="entry name" value="CNNM"/>
    <property type="match status" value="1"/>
</dbReference>
<dbReference type="CDD" id="cd04590">
    <property type="entry name" value="CBS_pair_CorC_HlyC_assoc"/>
    <property type="match status" value="1"/>
</dbReference>
<dbReference type="EMBL" id="CP148067">
    <property type="protein sequence ID" value="WXL28935.1"/>
    <property type="molecule type" value="Genomic_DNA"/>
</dbReference>
<feature type="transmembrane region" description="Helical" evidence="9">
    <location>
        <begin position="99"/>
        <end position="119"/>
    </location>
</feature>
<evidence type="ECO:0000256" key="9">
    <source>
        <dbReference type="SAM" id="Phobius"/>
    </source>
</evidence>
<evidence type="ECO:0000256" key="5">
    <source>
        <dbReference type="ARBA" id="ARBA00023122"/>
    </source>
</evidence>
<feature type="domain" description="CBS" evidence="10">
    <location>
        <begin position="263"/>
        <end position="322"/>
    </location>
</feature>
<dbReference type="PROSITE" id="PS51257">
    <property type="entry name" value="PROKAR_LIPOPROTEIN"/>
    <property type="match status" value="1"/>
</dbReference>
<evidence type="ECO:0000256" key="8">
    <source>
        <dbReference type="PROSITE-ProRule" id="PRU01193"/>
    </source>
</evidence>
<gene>
    <name evidence="12" type="ORF">WG617_02845</name>
</gene>
<dbReference type="Pfam" id="PF01595">
    <property type="entry name" value="CNNM"/>
    <property type="match status" value="1"/>
</dbReference>
<keyword evidence="13" id="KW-1185">Reference proteome</keyword>
<evidence type="ECO:0000259" key="11">
    <source>
        <dbReference type="PROSITE" id="PS51846"/>
    </source>
</evidence>
<feature type="transmembrane region" description="Helical" evidence="9">
    <location>
        <begin position="72"/>
        <end position="92"/>
    </location>
</feature>
<keyword evidence="5 7" id="KW-0129">CBS domain</keyword>
<keyword evidence="2 8" id="KW-0812">Transmembrane</keyword>